<dbReference type="AlphaFoldDB" id="A0A8S2V4D9"/>
<accession>A0A8S2V4D9</accession>
<proteinExistence type="predicted"/>
<feature type="non-terminal residue" evidence="1">
    <location>
        <position position="71"/>
    </location>
</feature>
<organism evidence="1 2">
    <name type="scientific">Didymodactylos carnosus</name>
    <dbReference type="NCBI Taxonomy" id="1234261"/>
    <lineage>
        <taxon>Eukaryota</taxon>
        <taxon>Metazoa</taxon>
        <taxon>Spiralia</taxon>
        <taxon>Gnathifera</taxon>
        <taxon>Rotifera</taxon>
        <taxon>Eurotatoria</taxon>
        <taxon>Bdelloidea</taxon>
        <taxon>Philodinida</taxon>
        <taxon>Philodinidae</taxon>
        <taxon>Didymodactylos</taxon>
    </lineage>
</organism>
<dbReference type="Proteomes" id="UP000681722">
    <property type="component" value="Unassembled WGS sequence"/>
</dbReference>
<protein>
    <submittedName>
        <fullName evidence="1">Uncharacterized protein</fullName>
    </submittedName>
</protein>
<reference evidence="1" key="1">
    <citation type="submission" date="2021-02" db="EMBL/GenBank/DDBJ databases">
        <authorList>
            <person name="Nowell W R."/>
        </authorList>
    </citation>
    <scope>NUCLEOTIDE SEQUENCE</scope>
</reference>
<comment type="caution">
    <text evidence="1">The sequence shown here is derived from an EMBL/GenBank/DDBJ whole genome shotgun (WGS) entry which is preliminary data.</text>
</comment>
<evidence type="ECO:0000313" key="2">
    <source>
        <dbReference type="Proteomes" id="UP000681722"/>
    </source>
</evidence>
<sequence length="71" mass="8246">MRFCYPGHKMYENQNLLLLPGLTPADYGRNVLDTLFNQAELATHSMPPLIRHKRKPTDPPILDNEKIKMLK</sequence>
<name>A0A8S2V4D9_9BILA</name>
<gene>
    <name evidence="1" type="ORF">SRO942_LOCUS38282</name>
</gene>
<dbReference type="EMBL" id="CAJOBC010089350">
    <property type="protein sequence ID" value="CAF4379573.1"/>
    <property type="molecule type" value="Genomic_DNA"/>
</dbReference>
<evidence type="ECO:0000313" key="1">
    <source>
        <dbReference type="EMBL" id="CAF4379573.1"/>
    </source>
</evidence>